<name>A0A9P6UY02_9FUNG</name>
<accession>A0A9P6UY02</accession>
<dbReference type="PANTHER" id="PTHR10663">
    <property type="entry name" value="GUANYL-NUCLEOTIDE EXCHANGE FACTOR"/>
    <property type="match status" value="1"/>
</dbReference>
<evidence type="ECO:0000256" key="1">
    <source>
        <dbReference type="ARBA" id="ARBA00008144"/>
    </source>
</evidence>
<dbReference type="Proteomes" id="UP000738325">
    <property type="component" value="Unassembled WGS sequence"/>
</dbReference>
<gene>
    <name evidence="10" type="ORF">BGZ99_001568</name>
</gene>
<evidence type="ECO:0000313" key="10">
    <source>
        <dbReference type="EMBL" id="KAG0324682.1"/>
    </source>
</evidence>
<feature type="domain" description="Mon2/Sec7/BIG1-like HDS" evidence="6">
    <location>
        <begin position="860"/>
        <end position="920"/>
    </location>
</feature>
<feature type="region of interest" description="Disordered" evidence="5">
    <location>
        <begin position="673"/>
        <end position="699"/>
    </location>
</feature>
<evidence type="ECO:0000259" key="7">
    <source>
        <dbReference type="Pfam" id="PF12783"/>
    </source>
</evidence>
<dbReference type="Pfam" id="PF16213">
    <property type="entry name" value="DCB"/>
    <property type="match status" value="1"/>
</dbReference>
<feature type="region of interest" description="Disordered" evidence="5">
    <location>
        <begin position="1675"/>
        <end position="1710"/>
    </location>
</feature>
<evidence type="ECO:0000256" key="4">
    <source>
        <dbReference type="ARBA" id="ARBA00022927"/>
    </source>
</evidence>
<dbReference type="SUPFAM" id="SSF48371">
    <property type="entry name" value="ARM repeat"/>
    <property type="match status" value="2"/>
</dbReference>
<protein>
    <recommendedName>
        <fullName evidence="2">Protein MON2 homolog</fullName>
    </recommendedName>
</protein>
<comment type="caution">
    <text evidence="10">The sequence shown here is derived from an EMBL/GenBank/DDBJ whole genome shotgun (WGS) entry which is preliminary data.</text>
</comment>
<proteinExistence type="inferred from homology"/>
<dbReference type="Pfam" id="PF16206">
    <property type="entry name" value="Mon2_C"/>
    <property type="match status" value="1"/>
</dbReference>
<evidence type="ECO:0000256" key="2">
    <source>
        <dbReference type="ARBA" id="ARBA00017134"/>
    </source>
</evidence>
<keyword evidence="4" id="KW-0653">Protein transport</keyword>
<evidence type="ECO:0000313" key="11">
    <source>
        <dbReference type="Proteomes" id="UP000738325"/>
    </source>
</evidence>
<dbReference type="InterPro" id="IPR032629">
    <property type="entry name" value="DCB_dom"/>
</dbReference>
<dbReference type="InterPro" id="IPR016024">
    <property type="entry name" value="ARM-type_fold"/>
</dbReference>
<sequence>MSIAAYLQTELVSLSNEARRKHPEIKEAAERVIALLRHPGQGPGANLASVLSQNQDVLKPFLLACDTKNVKLVTISMGCLRELILHRAMPESAIEIVLKTLNDIMSHGVEIQLKILQTILPLLTNYDVHAESLAEALLLCFRLQDSRVVFVNNTAAATLRQLVIYIFEKVGDEDSTKREQEKNASPSSSSTTQTQTQDKEKDDDTDTLTSEQVNEEQLGPCALDAYLLFQDLCLLTNSEPARFLRLNNISRTFGLELIESVLTNHFHLFKEHREFASLLRERVCPLIIKNFSDKQDFPQTMRLMRVVYILIKQFHEILSIECEIFLSMLIKLLEPEGNILWQRVLAMEIFRGICGDNALMRRIYRAYDQQGTSTDIFADMIIAIGRLSTEKPLLIGAGSFVQDNSELARPSHVNERDNSESGVGGLSVTTSTMRIQCVDQLDKADPPQIPETYLYYLSLVCINSIADGLASYIFPIVSQALHDQQRHAQEQKDAIDGADPTPSRLVLTVFPDTNSLELTKAKEADDIALVTIMAESAWPGLLAAFSYFLGSNLDEELFHNVMRAYQNFTSVCGVLQLTIPRDAFLTSLCKNCLPVPPALEQRSGQAAGNNAPQEVAVSNITEKNMYCLRILLNVAQYLGGTLFDSWYLILETMQQAEHLLKAKLQRGTASGKKAGATSFGNSQQSGKVMSPSQSGAGKPNSSAIDYAGLAAGSSHQEADVLALLASFKQLFDLSTHLDLSSFRSFTRALCKLGAAGSGLPFSDGKGSSAAPFLKGLRHVSKSDDKLFAIEKLRHICLLNIDRIASAEKGSTVWDIAIGYLIETSNHPAPSVHIRMQACDAISDIIIAAMAHAEQNSIAKQEETQMRVMNNLRELIQGHSNSLVEIQRMGLETLNKLLQTSGQSLSFGWGIIFEMIQSSIGTHSLRASAESLPEHGAAGEEAGPPNSSTSSLAKPTGLVRIAFPSLQLICTDFLSLLDARNLQLCIDTLAAFGYQTEDLNISLTSVGLLWNISDFIQQSLRELGSSPEGKVTVEVQASESGAVEAIVLEFPDPELSFANLNGLWMLLLYKISTLCSDVRPEVRNGAIQTLLRTIQINAVSLDMRSWRQCVWKILLPLLDEIEAASCRKVEEVPEPPPTGSFVMRNDSPSKQWDETHVLLYNGLADVFQHFLLQLIMLEDYQEAWVFLMEHLETASLFASPDVAIAALKGIQAMMKDPTAKDDDVTKKAGLTSEEREKRLARLWDTAWLVWERIGCAIVGRRPSLGAARQDYNARGRPMTTKFTQETLTEYINIMHPLYPILASKFELKDLQAFLDVSYLVLVFDASPVYRPDIDYLSPLQVSIHDVLMLLNLSTIPGGPAAVLDQLTNQFLLAFQPDAVSAAQSLGTGPVRPTYIALCKAMVARIVVLLDKFQREKGIYADGVYAKILKAFGVAMTLRYKCPPSFRHVEDIPLWKTATTAFMESIKSGIAIVETLEKDIPDAQFFEIWRELVVVCRGTMAPALPISMTEMSLKQQAQDESFDLAYLHSLKSKVFFRMGYHRVPIATLTELVQMLDHAANLYILSTPAMVEASTVFSPAPTLSTPSSTAPASTITPRMHSHLLQSPTDLKSAGSTGLVPAVGSAEDNAMDIIHGLGITLHSTTNTMVPVRRERFAFACLEILFDLCSAVRPDRGSTIEGGSVNHGNGNSGSNSNGAGAGDAHGSEAETELKNRTAKVMTPVLMQRCQVLLDAYCADQALLGKCPFPRLRHQEISLVLQRLNELQLVPGVLASASEGGVANAKGGDSSTNIRQTVLVGPTAHLFYLYEPLTDAMFCHDSEVLLLLKACLKTAGRSIGLHK</sequence>
<comment type="similarity">
    <text evidence="1">Belongs to the MON2 family.</text>
</comment>
<evidence type="ECO:0000259" key="9">
    <source>
        <dbReference type="Pfam" id="PF16213"/>
    </source>
</evidence>
<dbReference type="InterPro" id="IPR032691">
    <property type="entry name" value="Mon2/Sec7/BIG1-like_HUS"/>
</dbReference>
<feature type="compositionally biased region" description="Low complexity" evidence="5">
    <location>
        <begin position="1677"/>
        <end position="1699"/>
    </location>
</feature>
<keyword evidence="11" id="KW-1185">Reference proteome</keyword>
<dbReference type="GO" id="GO:0005794">
    <property type="term" value="C:Golgi apparatus"/>
    <property type="evidence" value="ECO:0007669"/>
    <property type="project" value="UniProtKB-ARBA"/>
</dbReference>
<evidence type="ECO:0000259" key="6">
    <source>
        <dbReference type="Pfam" id="PF09324"/>
    </source>
</evidence>
<dbReference type="OrthoDB" id="294853at2759"/>
<feature type="domain" description="Mon2 C-terminal" evidence="8">
    <location>
        <begin position="970"/>
        <end position="1221"/>
    </location>
</feature>
<dbReference type="EMBL" id="JAAAIP010000140">
    <property type="protein sequence ID" value="KAG0324682.1"/>
    <property type="molecule type" value="Genomic_DNA"/>
</dbReference>
<feature type="domain" description="Mon2/Sec7/BIG1-like HUS" evidence="7">
    <location>
        <begin position="222"/>
        <end position="376"/>
    </location>
</feature>
<keyword evidence="3" id="KW-0813">Transport</keyword>
<dbReference type="InterPro" id="IPR032817">
    <property type="entry name" value="Mon2_C"/>
</dbReference>
<dbReference type="PANTHER" id="PTHR10663:SF333">
    <property type="entry name" value="PROTEIN MON2 HOMOLOG"/>
    <property type="match status" value="1"/>
</dbReference>
<evidence type="ECO:0000256" key="3">
    <source>
        <dbReference type="ARBA" id="ARBA00022448"/>
    </source>
</evidence>
<dbReference type="Pfam" id="PF09324">
    <property type="entry name" value="Sec7-like_HDS"/>
    <property type="match status" value="1"/>
</dbReference>
<reference evidence="10" key="1">
    <citation type="journal article" date="2020" name="Fungal Divers.">
        <title>Resolving the Mortierellaceae phylogeny through synthesis of multi-gene phylogenetics and phylogenomics.</title>
        <authorList>
            <person name="Vandepol N."/>
            <person name="Liber J."/>
            <person name="Desiro A."/>
            <person name="Na H."/>
            <person name="Kennedy M."/>
            <person name="Barry K."/>
            <person name="Grigoriev I.V."/>
            <person name="Miller A.N."/>
            <person name="O'Donnell K."/>
            <person name="Stajich J.E."/>
            <person name="Bonito G."/>
        </authorList>
    </citation>
    <scope>NUCLEOTIDE SEQUENCE</scope>
    <source>
        <strain evidence="10">REB-010B</strain>
    </source>
</reference>
<dbReference type="GO" id="GO:0015031">
    <property type="term" value="P:protein transport"/>
    <property type="evidence" value="ECO:0007669"/>
    <property type="project" value="UniProtKB-KW"/>
</dbReference>
<dbReference type="Pfam" id="PF12783">
    <property type="entry name" value="Sec7-like_HUS"/>
    <property type="match status" value="1"/>
</dbReference>
<dbReference type="InterPro" id="IPR015403">
    <property type="entry name" value="Mon2/Sec7/BIG1-like_HDS"/>
</dbReference>
<feature type="compositionally biased region" description="Basic and acidic residues" evidence="5">
    <location>
        <begin position="1700"/>
        <end position="1710"/>
    </location>
</feature>
<feature type="region of interest" description="Disordered" evidence="5">
    <location>
        <begin position="929"/>
        <end position="950"/>
    </location>
</feature>
<feature type="domain" description="Mon2/Sec7/BIG1-like dimerisation and cyclophilin-binding" evidence="9">
    <location>
        <begin position="4"/>
        <end position="173"/>
    </location>
</feature>
<feature type="compositionally biased region" description="Low complexity" evidence="5">
    <location>
        <begin position="187"/>
        <end position="196"/>
    </location>
</feature>
<organism evidence="10 11">
    <name type="scientific">Dissophora globulifera</name>
    <dbReference type="NCBI Taxonomy" id="979702"/>
    <lineage>
        <taxon>Eukaryota</taxon>
        <taxon>Fungi</taxon>
        <taxon>Fungi incertae sedis</taxon>
        <taxon>Mucoromycota</taxon>
        <taxon>Mortierellomycotina</taxon>
        <taxon>Mortierellomycetes</taxon>
        <taxon>Mortierellales</taxon>
        <taxon>Mortierellaceae</taxon>
        <taxon>Dissophora</taxon>
    </lineage>
</organism>
<feature type="compositionally biased region" description="Polar residues" evidence="5">
    <location>
        <begin position="678"/>
        <end position="699"/>
    </location>
</feature>
<evidence type="ECO:0000256" key="5">
    <source>
        <dbReference type="SAM" id="MobiDB-lite"/>
    </source>
</evidence>
<feature type="region of interest" description="Disordered" evidence="5">
    <location>
        <begin position="175"/>
        <end position="212"/>
    </location>
</feature>
<evidence type="ECO:0000259" key="8">
    <source>
        <dbReference type="Pfam" id="PF16206"/>
    </source>
</evidence>